<dbReference type="SMART" id="SM00369">
    <property type="entry name" value="LRR_TYP"/>
    <property type="match status" value="12"/>
</dbReference>
<dbReference type="InterPro" id="IPR050836">
    <property type="entry name" value="SDS22/Internalin_LRR"/>
</dbReference>
<dbReference type="Proteomes" id="UP000009168">
    <property type="component" value="Unassembled WGS sequence"/>
</dbReference>
<dbReference type="InterPro" id="IPR025875">
    <property type="entry name" value="Leu-rich_rpt_4"/>
</dbReference>
<keyword evidence="3" id="KW-0175">Coiled coil</keyword>
<dbReference type="Gene3D" id="3.90.228.10">
    <property type="match status" value="1"/>
</dbReference>
<feature type="domain" description="U2A'/phosphoprotein 32 family A C-terminal" evidence="5">
    <location>
        <begin position="1048"/>
        <end position="1066"/>
    </location>
</feature>
<dbReference type="OrthoDB" id="1517790at2759"/>
<evidence type="ECO:0000256" key="4">
    <source>
        <dbReference type="SAM" id="MobiDB-lite"/>
    </source>
</evidence>
<feature type="domain" description="U2A'/phosphoprotein 32 family A C-terminal" evidence="5">
    <location>
        <begin position="222"/>
        <end position="240"/>
    </location>
</feature>
<keyword evidence="2" id="KW-0677">Repeat</keyword>
<dbReference type="PROSITE" id="PS51450">
    <property type="entry name" value="LRR"/>
    <property type="match status" value="16"/>
</dbReference>
<name>I7M321_TETTS</name>
<proteinExistence type="predicted"/>
<dbReference type="EMBL" id="GG662548">
    <property type="protein sequence ID" value="EAS01993.2"/>
    <property type="molecule type" value="Genomic_DNA"/>
</dbReference>
<keyword evidence="1" id="KW-0433">Leucine-rich repeat</keyword>
<gene>
    <name evidence="6" type="ORF">TTHERM_00500790</name>
</gene>
<feature type="domain" description="U2A'/phosphoprotein 32 family A C-terminal" evidence="5">
    <location>
        <begin position="1208"/>
        <end position="1231"/>
    </location>
</feature>
<dbReference type="PANTHER" id="PTHR46652:SF3">
    <property type="entry name" value="LEUCINE-RICH REPEAT-CONTAINING PROTEIN 9"/>
    <property type="match status" value="1"/>
</dbReference>
<dbReference type="SMART" id="SM00365">
    <property type="entry name" value="LRR_SD22"/>
    <property type="match status" value="17"/>
</dbReference>
<dbReference type="InterPro" id="IPR032675">
    <property type="entry name" value="LRR_dom_sf"/>
</dbReference>
<dbReference type="SMART" id="SM00364">
    <property type="entry name" value="LRR_BAC"/>
    <property type="match status" value="4"/>
</dbReference>
<evidence type="ECO:0000259" key="5">
    <source>
        <dbReference type="SMART" id="SM00446"/>
    </source>
</evidence>
<dbReference type="KEGG" id="tet:TTHERM_00500790"/>
<accession>I7M321</accession>
<evidence type="ECO:0000256" key="2">
    <source>
        <dbReference type="ARBA" id="ARBA00022737"/>
    </source>
</evidence>
<dbReference type="SMART" id="SM00446">
    <property type="entry name" value="LRRcap"/>
    <property type="match status" value="5"/>
</dbReference>
<dbReference type="Pfam" id="PF12799">
    <property type="entry name" value="LRR_4"/>
    <property type="match status" value="1"/>
</dbReference>
<dbReference type="InterPro" id="IPR003591">
    <property type="entry name" value="Leu-rich_rpt_typical-subtyp"/>
</dbReference>
<dbReference type="SUPFAM" id="SSF52058">
    <property type="entry name" value="L domain-like"/>
    <property type="match status" value="1"/>
</dbReference>
<feature type="coiled-coil region" evidence="3">
    <location>
        <begin position="282"/>
        <end position="309"/>
    </location>
</feature>
<dbReference type="Pfam" id="PF14580">
    <property type="entry name" value="LRR_9"/>
    <property type="match status" value="3"/>
</dbReference>
<dbReference type="GeneID" id="7825589"/>
<feature type="domain" description="U2A'/phosphoprotein 32 family A C-terminal" evidence="5">
    <location>
        <begin position="1311"/>
        <end position="1329"/>
    </location>
</feature>
<dbReference type="SUPFAM" id="SSF52075">
    <property type="entry name" value="Outer arm dynein light chain 1"/>
    <property type="match status" value="3"/>
</dbReference>
<evidence type="ECO:0000313" key="7">
    <source>
        <dbReference type="Proteomes" id="UP000009168"/>
    </source>
</evidence>
<evidence type="ECO:0000256" key="1">
    <source>
        <dbReference type="ARBA" id="ARBA00022614"/>
    </source>
</evidence>
<evidence type="ECO:0000256" key="3">
    <source>
        <dbReference type="SAM" id="Coils"/>
    </source>
</evidence>
<dbReference type="InterPro" id="IPR003603">
    <property type="entry name" value="U2A'_phosphoprotein32A_C"/>
</dbReference>
<feature type="domain" description="U2A'/phosphoprotein 32 family A C-terminal" evidence="5">
    <location>
        <begin position="834"/>
        <end position="852"/>
    </location>
</feature>
<evidence type="ECO:0000313" key="6">
    <source>
        <dbReference type="EMBL" id="EAS01993.2"/>
    </source>
</evidence>
<dbReference type="PANTHER" id="PTHR46652">
    <property type="entry name" value="LEUCINE-RICH REPEAT AND IQ DOMAIN-CONTAINING PROTEIN 1-RELATED"/>
    <property type="match status" value="1"/>
</dbReference>
<organism evidence="6 7">
    <name type="scientific">Tetrahymena thermophila (strain SB210)</name>
    <dbReference type="NCBI Taxonomy" id="312017"/>
    <lineage>
        <taxon>Eukaryota</taxon>
        <taxon>Sar</taxon>
        <taxon>Alveolata</taxon>
        <taxon>Ciliophora</taxon>
        <taxon>Intramacronucleata</taxon>
        <taxon>Oligohymenophorea</taxon>
        <taxon>Hymenostomatida</taxon>
        <taxon>Tetrahymenina</taxon>
        <taxon>Tetrahymenidae</taxon>
        <taxon>Tetrahymena</taxon>
    </lineage>
</organism>
<dbReference type="RefSeq" id="XP_001022238.2">
    <property type="nucleotide sequence ID" value="XM_001022238.2"/>
</dbReference>
<dbReference type="InParanoid" id="I7M321"/>
<dbReference type="STRING" id="312017.I7M321"/>
<dbReference type="eggNOG" id="KOG0531">
    <property type="taxonomic scope" value="Eukaryota"/>
</dbReference>
<feature type="region of interest" description="Disordered" evidence="4">
    <location>
        <begin position="1"/>
        <end position="23"/>
    </location>
</feature>
<dbReference type="Gene3D" id="3.80.10.10">
    <property type="entry name" value="Ribonuclease Inhibitor"/>
    <property type="match status" value="7"/>
</dbReference>
<protein>
    <recommendedName>
        <fullName evidence="5">U2A'/phosphoprotein 32 family A C-terminal domain-containing protein</fullName>
    </recommendedName>
</protein>
<dbReference type="InterPro" id="IPR001611">
    <property type="entry name" value="Leu-rich_rpt"/>
</dbReference>
<sequence>MDNKQPSEPLSPLKKKQQNSENQKRLDLIKTMNGFSDKIMNNPGKVESVELVLEELDRMNCISHFKNLKTLTLINVNLYQIEGLEELQLLENLWLDENHISKIDGLQNNVNLVRLHLSNNNIKQIQGLDNLVNLEILWLCNNRIDSLQNLQSLEKLKQLWIAGNQIEEIRISLDKLQNLNDLNISGNKICSFKEALNLNRLPNLKILSFYDPHFGENPICNLCNYQTYVLYHLRNITKLDTLFISDEAKSFAEATFMKKKMYYNMRIKTMQRSFSTLGKLIRKARKIKLDSLNEDIANLQLKINQMQSLNSKGSEFQDYKTMYTDKIEEITHVEEVYESMKKKLYENSSICIHKLITELETGGNIRLEEGKSNEKWYISCEDLIKSRFHKEDMIGYGIQDLQIKRVVRIHNRFLRNKFEEKMESLVDVSNSNYKKSLEYLFYGVDPNTPQEIYHVLEEGFRPYNECKQLGLCGYTPLVNSILGADSARLMSFLKNKRNHEKFKKAFIKRRFQDSLTIYPPGMLLICKVLMIKSVSDNKTPFFDPDVAPSDIFRNAPIDSKLFSEENTIYRVKENDPKHKLWFVIDNNLVLPEYLVEFNYILANENQNKISDFGDQIGILDNPEDEFISPKNIHIYKGELNNIYNTLCEEINNYQFENIEDLKHPNLEIKAQDLDRADISLIKITLLNYFKYCLSRSFLYELNPNLLQEAVEQEITQDMVLEQYQKNPEEILFVNLSNMKISEICIFPQLKNLQTLILSYNKILEIKNLDYYPHLSTLDLNHNQITSLSGLSSLEKLEIFDVSHNDIADIKEITQLQSNINLVDLKVIFNPFSEKKDIVNDIVQILPQLVYLDNKLINKESIQRNKEKIITEISDDMIKEYGKIIQSRSLSQLEPNWKETIEIINLSHLKLRGIKGLDQLVNLRQANFSHNLIEKIEGLSNCKLLEELSFEKNKITKITGLENLIYLKKMELGKNKINQISGLAHLSNLMQLSLEDNMIESLEDFPELKNLMELYLGNNSITESKEITNLKGLQKLIILDLSGNPFSRDPNYRIYTLFIIKKLKVLDGISIEASEQQLAKDLFTGRLTEEILMSRLYGQSAQEITELDLSNCKLRDFDEVFTHHSFPNLTELNLSANLFQSTRMLGYLPNLKILILNSNKIETLASVTDANVKKALNGCQNLEILDISNNNLKEFHGLQFCLLRELKILKAYRNEIYKIDCLEQLKSLRELDVNHNKVRQFDPMSFIGSNPIKCLKIDDNGLKNFNNIQRLYKLQHLFANSNRINDIPDIEKLSELTYLKELELNGNAFSRRPGYRAAVLKKLPTLLYLDGREVTIEERERLDGIPQQIDKGQNLPNIHMPSMNNQKGFVQVKLNSINFDGVFSKKLNQANWPNQQQF</sequence>
<keyword evidence="7" id="KW-1185">Reference proteome</keyword>
<reference evidence="7" key="1">
    <citation type="journal article" date="2006" name="PLoS Biol.">
        <title>Macronuclear genome sequence of the ciliate Tetrahymena thermophila, a model eukaryote.</title>
        <authorList>
            <person name="Eisen J.A."/>
            <person name="Coyne R.S."/>
            <person name="Wu M."/>
            <person name="Wu D."/>
            <person name="Thiagarajan M."/>
            <person name="Wortman J.R."/>
            <person name="Badger J.H."/>
            <person name="Ren Q."/>
            <person name="Amedeo P."/>
            <person name="Jones K.M."/>
            <person name="Tallon L.J."/>
            <person name="Delcher A.L."/>
            <person name="Salzberg S.L."/>
            <person name="Silva J.C."/>
            <person name="Haas B.J."/>
            <person name="Majoros W.H."/>
            <person name="Farzad M."/>
            <person name="Carlton J.M."/>
            <person name="Smith R.K. Jr."/>
            <person name="Garg J."/>
            <person name="Pearlman R.E."/>
            <person name="Karrer K.M."/>
            <person name="Sun L."/>
            <person name="Manning G."/>
            <person name="Elde N.C."/>
            <person name="Turkewitz A.P."/>
            <person name="Asai D.J."/>
            <person name="Wilkes D.E."/>
            <person name="Wang Y."/>
            <person name="Cai H."/>
            <person name="Collins K."/>
            <person name="Stewart B.A."/>
            <person name="Lee S.R."/>
            <person name="Wilamowska K."/>
            <person name="Weinberg Z."/>
            <person name="Ruzzo W.L."/>
            <person name="Wloga D."/>
            <person name="Gaertig J."/>
            <person name="Frankel J."/>
            <person name="Tsao C.-C."/>
            <person name="Gorovsky M.A."/>
            <person name="Keeling P.J."/>
            <person name="Waller R.F."/>
            <person name="Patron N.J."/>
            <person name="Cherry J.M."/>
            <person name="Stover N.A."/>
            <person name="Krieger C.J."/>
            <person name="del Toro C."/>
            <person name="Ryder H.F."/>
            <person name="Williamson S.C."/>
            <person name="Barbeau R.A."/>
            <person name="Hamilton E.P."/>
            <person name="Orias E."/>
        </authorList>
    </citation>
    <scope>NUCLEOTIDE SEQUENCE [LARGE SCALE GENOMIC DNA]</scope>
    <source>
        <strain evidence="7">SB210</strain>
    </source>
</reference>